<dbReference type="SUPFAM" id="SSF53756">
    <property type="entry name" value="UDP-Glycosyltransferase/glycogen phosphorylase"/>
    <property type="match status" value="1"/>
</dbReference>
<evidence type="ECO:0000313" key="3">
    <source>
        <dbReference type="EMBL" id="MDZ5606268.1"/>
    </source>
</evidence>
<dbReference type="CDD" id="cd03801">
    <property type="entry name" value="GT4_PimA-like"/>
    <property type="match status" value="1"/>
</dbReference>
<dbReference type="GO" id="GO:0016757">
    <property type="term" value="F:glycosyltransferase activity"/>
    <property type="evidence" value="ECO:0007669"/>
    <property type="project" value="UniProtKB-KW"/>
</dbReference>
<dbReference type="PANTHER" id="PTHR46401">
    <property type="entry name" value="GLYCOSYLTRANSFERASE WBBK-RELATED"/>
    <property type="match status" value="1"/>
</dbReference>
<dbReference type="Proteomes" id="UP001291930">
    <property type="component" value="Unassembled WGS sequence"/>
</dbReference>
<evidence type="ECO:0000313" key="4">
    <source>
        <dbReference type="Proteomes" id="UP001291930"/>
    </source>
</evidence>
<evidence type="ECO:0000256" key="1">
    <source>
        <dbReference type="ARBA" id="ARBA00022679"/>
    </source>
</evidence>
<dbReference type="InterPro" id="IPR001296">
    <property type="entry name" value="Glyco_trans_1"/>
</dbReference>
<dbReference type="Gene3D" id="3.40.50.2000">
    <property type="entry name" value="Glycogen Phosphorylase B"/>
    <property type="match status" value="1"/>
</dbReference>
<dbReference type="SUPFAM" id="SSF53335">
    <property type="entry name" value="S-adenosyl-L-methionine-dependent methyltransferases"/>
    <property type="match status" value="1"/>
</dbReference>
<dbReference type="PANTHER" id="PTHR46401:SF2">
    <property type="entry name" value="GLYCOSYLTRANSFERASE WBBK-RELATED"/>
    <property type="match status" value="1"/>
</dbReference>
<evidence type="ECO:0000259" key="2">
    <source>
        <dbReference type="Pfam" id="PF00534"/>
    </source>
</evidence>
<feature type="domain" description="Glycosyl transferase family 1" evidence="2">
    <location>
        <begin position="211"/>
        <end position="371"/>
    </location>
</feature>
<dbReference type="InterPro" id="IPR029063">
    <property type="entry name" value="SAM-dependent_MTases_sf"/>
</dbReference>
<dbReference type="EC" id="2.4.-.-" evidence="3"/>
<gene>
    <name evidence="3" type="ORF">U2I54_03895</name>
</gene>
<dbReference type="Gene3D" id="3.40.50.150">
    <property type="entry name" value="Vaccinia Virus protein VP39"/>
    <property type="match status" value="1"/>
</dbReference>
<keyword evidence="4" id="KW-1185">Reference proteome</keyword>
<dbReference type="RefSeq" id="WP_374216850.1">
    <property type="nucleotide sequence ID" value="NZ_JAXOVW010000005.1"/>
</dbReference>
<comment type="caution">
    <text evidence="3">The sequence shown here is derived from an EMBL/GenBank/DDBJ whole genome shotgun (WGS) entry which is preliminary data.</text>
</comment>
<accession>A0ABU5JS82</accession>
<keyword evidence="1 3" id="KW-0808">Transferase</keyword>
<protein>
    <submittedName>
        <fullName evidence="3">Glycosyltransferase</fullName>
        <ecNumber evidence="3">2.4.-.-</ecNumber>
    </submittedName>
</protein>
<reference evidence="4" key="1">
    <citation type="submission" date="2023-11" db="EMBL/GenBank/DDBJ databases">
        <title>Genome Sequence of Bacillus pseudomycoides stain BUPM19.</title>
        <authorList>
            <person name="Farhat A."/>
        </authorList>
    </citation>
    <scope>NUCLEOTIDE SEQUENCE [LARGE SCALE GENOMIC DNA]</scope>
    <source>
        <strain evidence="4">BUPM19</strain>
    </source>
</reference>
<organism evidence="3 4">
    <name type="scientific">Bacillus bingmayongensis</name>
    <dbReference type="NCBI Taxonomy" id="1150157"/>
    <lineage>
        <taxon>Bacteria</taxon>
        <taxon>Bacillati</taxon>
        <taxon>Bacillota</taxon>
        <taxon>Bacilli</taxon>
        <taxon>Bacillales</taxon>
        <taxon>Bacillaceae</taxon>
        <taxon>Bacillus</taxon>
    </lineage>
</organism>
<proteinExistence type="predicted"/>
<dbReference type="Pfam" id="PF00534">
    <property type="entry name" value="Glycos_transf_1"/>
    <property type="match status" value="1"/>
</dbReference>
<name>A0ABU5JS82_9BACI</name>
<dbReference type="EMBL" id="JAXOVW010000005">
    <property type="protein sequence ID" value="MDZ5606268.1"/>
    <property type="molecule type" value="Genomic_DNA"/>
</dbReference>
<sequence>MSKLKIAFFTPLRPLKSGVSDYSEELLIHLKDFFDIDIIIGSNYLPENPLLQHFCNIIPYPQFQYELYDEIVYQFGCSLFHSYMLPFIHLYPGLTVLHDINQHLVYYLLGMNEDNSIYIQEMKYNYGEIGEQEAIEVLAGRKSPDIYGKPLLKRIIDNSKGLIVHSQFSKNKLLADFPEASVFWLPMAMPLDKTPNDNVNTIRNKFFIPNAVVISIPGFVAPTKRIYEFILAYKQAMSSFSENTMVLIIGPRFDTAYTTEINNLIIQLGLSQRIRFMGEVNEEDFSKLITLSDIIVNLRNPSVGETSSTIIRAMAAGKPSIVSKIGFFNELPDEACLKVRTDEHEIQDLKEALIHLVNNKSLRIQMGQSASRHSATVETLAVGYRDIIFSFGLKNKVSKGGGFMGLFTNLPYSDTFMYGEKELLYNQVPINNISERCIEVPIGIDFLIKHKFSRVLEVGNVLQSYLQEPITRDIVDKFEVSSGVLNVDLMEYNPTEKYDAIISVSTVEHIGQLKDPTGSYGEEDISRDKEGPLKAIIKIYNLLKKDGHALITVPFGKLMDLGWLIQFDDLYMQLLTKKYKMPEDELTIRYYKKVDMETTWTNPRQIWSHCSKEELINTIFSSPFPGSNGIAVLEINKKSDKEIFFDNTVLKFHSPYVIHSLYLNSPKPFYIPTNYDLEGWIPVQGIGAVFYGPYVHLAEGSYVFNLELEVDHPCDFVIEITSNLGTTKLLEYKVNNSIVLTDNLHLNNPEYNVEIRLINNTFLPQVTRVKVKTITLSKVNNG</sequence>
<keyword evidence="3" id="KW-0328">Glycosyltransferase</keyword>